<dbReference type="EMBL" id="JABEXW010000496">
    <property type="protein sequence ID" value="KAF4963095.1"/>
    <property type="molecule type" value="Genomic_DNA"/>
</dbReference>
<organism evidence="1 2">
    <name type="scientific">Fusarium sarcochroum</name>
    <dbReference type="NCBI Taxonomy" id="1208366"/>
    <lineage>
        <taxon>Eukaryota</taxon>
        <taxon>Fungi</taxon>
        <taxon>Dikarya</taxon>
        <taxon>Ascomycota</taxon>
        <taxon>Pezizomycotina</taxon>
        <taxon>Sordariomycetes</taxon>
        <taxon>Hypocreomycetidae</taxon>
        <taxon>Hypocreales</taxon>
        <taxon>Nectriaceae</taxon>
        <taxon>Fusarium</taxon>
        <taxon>Fusarium lateritium species complex</taxon>
    </lineage>
</organism>
<dbReference type="AlphaFoldDB" id="A0A8H4X6I3"/>
<evidence type="ECO:0000313" key="2">
    <source>
        <dbReference type="Proteomes" id="UP000622797"/>
    </source>
</evidence>
<comment type="caution">
    <text evidence="1">The sequence shown here is derived from an EMBL/GenBank/DDBJ whole genome shotgun (WGS) entry which is preliminary data.</text>
</comment>
<gene>
    <name evidence="1" type="ORF">FSARC_8868</name>
</gene>
<protein>
    <submittedName>
        <fullName evidence="1">Uncharacterized protein</fullName>
    </submittedName>
</protein>
<evidence type="ECO:0000313" key="1">
    <source>
        <dbReference type="EMBL" id="KAF4963095.1"/>
    </source>
</evidence>
<sequence>MSHNSTKSNRWTEEEKLFFMQLLKGANEKVTLISKEEAALKPVLESFIQPLEERFGHPFRSWNYTRLKRQYRQFKDDYLVYCRACGDPGARKDGGRVYVDPAVWQTFEKGYEESQRLAAKRVRRDGLRTGGSITADVYHSIFSKNPRIVNNEVEPSFQADADSSTVGSCRLRNMPPEILSLIVSHLGRQDLKVFVSMTRFLRETLSYQLFSKVKLAGTLVELKEKAQLLPKQGFLKHTSYITFHITGIGHSKCSESDSIPPVPMAEDIGDCLREIAHLQGVVFTFDLSSEQASHLKKHFKTTKKWIIPRIVTFYTANPRCFETVLLNFSPGILQAVRLPIPSPQALKTQYDILKKRHRLLKALHVHSTVLQYRHQFHHWLSPDDSWAICHEKSSAPLLCMDDKFLEIVNEDFPKLESLIIDESDSRKSSCLKYFHDVDFLEETTRRLVIILKQMESLQRFAFKLRSCLVYRSFIRKIFTPEDDRTPPTQLELYYWYAELLKEILAKTNLEELCILDVSVFYRGTRKGAKKTDSHVCQWVEKVLLLISFLAAETKG</sequence>
<name>A0A8H4X6I3_9HYPO</name>
<dbReference type="Proteomes" id="UP000622797">
    <property type="component" value="Unassembled WGS sequence"/>
</dbReference>
<dbReference type="OrthoDB" id="5097462at2759"/>
<reference evidence="1" key="1">
    <citation type="journal article" date="2020" name="BMC Genomics">
        <title>Correction to: Identification and distribution of gene clusters required for synthesis of sphingolipid metabolism inhibitors in diverse species of the filamentous fungus Fusarium.</title>
        <authorList>
            <person name="Kim H.S."/>
            <person name="Lohmar J.M."/>
            <person name="Busman M."/>
            <person name="Brown D.W."/>
            <person name="Naumann T.A."/>
            <person name="Divon H.H."/>
            <person name="Lysoe E."/>
            <person name="Uhlig S."/>
            <person name="Proctor R.H."/>
        </authorList>
    </citation>
    <scope>NUCLEOTIDE SEQUENCE</scope>
    <source>
        <strain evidence="1">NRRL 20472</strain>
    </source>
</reference>
<accession>A0A8H4X6I3</accession>
<proteinExistence type="predicted"/>
<keyword evidence="2" id="KW-1185">Reference proteome</keyword>
<reference evidence="1" key="2">
    <citation type="submission" date="2020-05" db="EMBL/GenBank/DDBJ databases">
        <authorList>
            <person name="Kim H.-S."/>
            <person name="Proctor R.H."/>
            <person name="Brown D.W."/>
        </authorList>
    </citation>
    <scope>NUCLEOTIDE SEQUENCE</scope>
    <source>
        <strain evidence="1">NRRL 20472</strain>
    </source>
</reference>